<feature type="binding site" evidence="19">
    <location>
        <begin position="7"/>
        <end position="14"/>
    </location>
    <ligand>
        <name>GTP</name>
        <dbReference type="ChEBI" id="CHEBI:37565"/>
    </ligand>
</feature>
<dbReference type="PIRSF" id="PIRSF006135">
    <property type="entry name" value="CobU"/>
    <property type="match status" value="1"/>
</dbReference>
<keyword evidence="20" id="KW-0548">Nucleotidyltransferase</keyword>
<comment type="caution">
    <text evidence="20">The sequence shown here is derived from an EMBL/GenBank/DDBJ whole genome shotgun (WGS) entry which is preliminary data.</text>
</comment>
<reference evidence="20 21" key="1">
    <citation type="submission" date="2018-08" db="EMBL/GenBank/DDBJ databases">
        <title>Whole genome sequence analysis of Dermacoccus abyssi bacteria isolated from Deep Mariana trench Micromonospora spp reveals genes involved in the environmental adaptation and production of secondary metabolites.</title>
        <authorList>
            <person name="Abdel-Mageed W.M."/>
            <person name="Lehri B."/>
            <person name="Nouioui I."/>
            <person name="Goodfellow I."/>
            <person name="Jaspars M."/>
            <person name="Karlyshev A."/>
        </authorList>
    </citation>
    <scope>NUCLEOTIDE SEQUENCE [LARGE SCALE GENOMIC DNA]</scope>
    <source>
        <strain evidence="20 21">MT1.1</strain>
    </source>
</reference>
<dbReference type="InterPro" id="IPR027417">
    <property type="entry name" value="P-loop_NTPase"/>
</dbReference>
<keyword evidence="14" id="KW-0067">ATP-binding</keyword>
<comment type="catalytic activity">
    <reaction evidence="3">
        <text>adenosylcob(III)inamide + GTP = adenosylcob(III)inamide phosphate + GDP + H(+)</text>
        <dbReference type="Rhea" id="RHEA:15765"/>
        <dbReference type="ChEBI" id="CHEBI:2480"/>
        <dbReference type="ChEBI" id="CHEBI:15378"/>
        <dbReference type="ChEBI" id="CHEBI:37565"/>
        <dbReference type="ChEBI" id="CHEBI:58189"/>
        <dbReference type="ChEBI" id="CHEBI:58502"/>
        <dbReference type="EC" id="2.7.1.156"/>
    </reaction>
</comment>
<evidence type="ECO:0000256" key="4">
    <source>
        <dbReference type="ARBA" id="ARBA00003889"/>
    </source>
</evidence>
<dbReference type="GO" id="GO:0008820">
    <property type="term" value="F:cobinamide phosphate guanylyltransferase activity"/>
    <property type="evidence" value="ECO:0007669"/>
    <property type="project" value="UniProtKB-EC"/>
</dbReference>
<evidence type="ECO:0000256" key="19">
    <source>
        <dbReference type="PIRSR" id="PIRSR006135-2"/>
    </source>
</evidence>
<dbReference type="PANTHER" id="PTHR34848">
    <property type="match status" value="1"/>
</dbReference>
<dbReference type="GO" id="GO:0043752">
    <property type="term" value="F:adenosylcobinamide kinase activity"/>
    <property type="evidence" value="ECO:0007669"/>
    <property type="project" value="UniProtKB-EC"/>
</dbReference>
<evidence type="ECO:0000256" key="16">
    <source>
        <dbReference type="ARBA" id="ARBA00029570"/>
    </source>
</evidence>
<dbReference type="InterPro" id="IPR003203">
    <property type="entry name" value="CobU/CobP"/>
</dbReference>
<evidence type="ECO:0000256" key="8">
    <source>
        <dbReference type="ARBA" id="ARBA00012016"/>
    </source>
</evidence>
<comment type="similarity">
    <text evidence="7">Belongs to the CobU/CobP family.</text>
</comment>
<sequence length="177" mass="19483">MKTLITGGVRSGKSTYAEGLLADATYLATGVPRDDADWQERVRLHQERRPASWRTLETLDVAAALTATTGPILLDDVGNWLSRTLDALEAWNDETPRRGWQTAYRDARESLVDAIANYEDDLVIVTNEVGFGLVSPYASGRLFTDELGRLNQRIAAVCDQLVLVVAGCPLVIKDGHR</sequence>
<evidence type="ECO:0000313" key="20">
    <source>
        <dbReference type="EMBL" id="RHW47688.1"/>
    </source>
</evidence>
<dbReference type="EC" id="2.7.7.62" evidence="9"/>
<comment type="function">
    <text evidence="4">Catalyzes ATP-dependent phosphorylation of adenosylcobinamide and addition of GMP to adenosylcobinamide phosphate.</text>
</comment>
<comment type="catalytic activity">
    <reaction evidence="2">
        <text>adenosylcob(III)inamide phosphate + GTP + H(+) = adenosylcob(III)inamide-GDP + diphosphate</text>
        <dbReference type="Rhea" id="RHEA:22712"/>
        <dbReference type="ChEBI" id="CHEBI:15378"/>
        <dbReference type="ChEBI" id="CHEBI:33019"/>
        <dbReference type="ChEBI" id="CHEBI:37565"/>
        <dbReference type="ChEBI" id="CHEBI:58502"/>
        <dbReference type="ChEBI" id="CHEBI:60487"/>
        <dbReference type="EC" id="2.7.7.62"/>
    </reaction>
</comment>
<evidence type="ECO:0000256" key="15">
    <source>
        <dbReference type="ARBA" id="ARBA00023134"/>
    </source>
</evidence>
<evidence type="ECO:0000313" key="21">
    <source>
        <dbReference type="Proteomes" id="UP000285376"/>
    </source>
</evidence>
<evidence type="ECO:0000256" key="10">
    <source>
        <dbReference type="ARBA" id="ARBA00022573"/>
    </source>
</evidence>
<gene>
    <name evidence="20" type="ORF">D1832_02410</name>
</gene>
<dbReference type="AlphaFoldDB" id="A0A417ZAM2"/>
<dbReference type="Gene3D" id="3.40.50.300">
    <property type="entry name" value="P-loop containing nucleotide triphosphate hydrolases"/>
    <property type="match status" value="1"/>
</dbReference>
<organism evidence="20 21">
    <name type="scientific">Dermacoccus abyssi</name>
    <dbReference type="NCBI Taxonomy" id="322596"/>
    <lineage>
        <taxon>Bacteria</taxon>
        <taxon>Bacillati</taxon>
        <taxon>Actinomycetota</taxon>
        <taxon>Actinomycetes</taxon>
        <taxon>Micrococcales</taxon>
        <taxon>Dermacoccaceae</taxon>
        <taxon>Dermacoccus</taxon>
    </lineage>
</organism>
<evidence type="ECO:0000256" key="7">
    <source>
        <dbReference type="ARBA" id="ARBA00007490"/>
    </source>
</evidence>
<evidence type="ECO:0000256" key="17">
    <source>
        <dbReference type="ARBA" id="ARBA00030571"/>
    </source>
</evidence>
<dbReference type="GO" id="GO:0009236">
    <property type="term" value="P:cobalamin biosynthetic process"/>
    <property type="evidence" value="ECO:0007669"/>
    <property type="project" value="UniProtKB-UniPathway"/>
</dbReference>
<comment type="pathway">
    <text evidence="6">Cofactor biosynthesis; adenosylcobalamin biosynthesis; adenosylcobalamin from cob(II)yrinate a,c-diamide: step 5/7.</text>
</comment>
<name>A0A417ZAM2_9MICO</name>
<keyword evidence="15 19" id="KW-0342">GTP-binding</keyword>
<evidence type="ECO:0000256" key="11">
    <source>
        <dbReference type="ARBA" id="ARBA00022679"/>
    </source>
</evidence>
<dbReference type="Pfam" id="PF02283">
    <property type="entry name" value="CobU"/>
    <property type="match status" value="1"/>
</dbReference>
<dbReference type="PANTHER" id="PTHR34848:SF1">
    <property type="entry name" value="BIFUNCTIONAL ADENOSYLCOBALAMIN BIOSYNTHESIS PROTEIN COBU"/>
    <property type="match status" value="1"/>
</dbReference>
<dbReference type="EC" id="2.7.1.156" evidence="8"/>
<evidence type="ECO:0000256" key="9">
    <source>
        <dbReference type="ARBA" id="ARBA00012523"/>
    </source>
</evidence>
<dbReference type="EMBL" id="QWLM01000002">
    <property type="protein sequence ID" value="RHW47688.1"/>
    <property type="molecule type" value="Genomic_DNA"/>
</dbReference>
<evidence type="ECO:0000256" key="2">
    <source>
        <dbReference type="ARBA" id="ARBA00000711"/>
    </source>
</evidence>
<comment type="catalytic activity">
    <reaction evidence="1">
        <text>adenosylcob(III)inamide + ATP = adenosylcob(III)inamide phosphate + ADP + H(+)</text>
        <dbReference type="Rhea" id="RHEA:15769"/>
        <dbReference type="ChEBI" id="CHEBI:2480"/>
        <dbReference type="ChEBI" id="CHEBI:15378"/>
        <dbReference type="ChEBI" id="CHEBI:30616"/>
        <dbReference type="ChEBI" id="CHEBI:58502"/>
        <dbReference type="ChEBI" id="CHEBI:456216"/>
        <dbReference type="EC" id="2.7.1.156"/>
    </reaction>
</comment>
<protein>
    <recommendedName>
        <fullName evidence="16">Adenosylcobinamide kinase</fullName>
        <ecNumber evidence="8">2.7.1.156</ecNumber>
        <ecNumber evidence="9">2.7.7.62</ecNumber>
    </recommendedName>
    <alternativeName>
        <fullName evidence="17">Adenosylcobinamide-phosphate guanylyltransferase</fullName>
    </alternativeName>
</protein>
<feature type="binding site" evidence="19">
    <location>
        <begin position="28"/>
        <end position="30"/>
    </location>
    <ligand>
        <name>GTP</name>
        <dbReference type="ChEBI" id="CHEBI:37565"/>
    </ligand>
</feature>
<keyword evidence="13 20" id="KW-0418">Kinase</keyword>
<evidence type="ECO:0000256" key="6">
    <source>
        <dbReference type="ARBA" id="ARBA00005159"/>
    </source>
</evidence>
<keyword evidence="12 19" id="KW-0547">Nucleotide-binding</keyword>
<dbReference type="CDD" id="cd00544">
    <property type="entry name" value="CobU"/>
    <property type="match status" value="1"/>
</dbReference>
<feature type="active site" description="GMP-histidine intermediate" evidence="18">
    <location>
        <position position="45"/>
    </location>
</feature>
<evidence type="ECO:0000256" key="12">
    <source>
        <dbReference type="ARBA" id="ARBA00022741"/>
    </source>
</evidence>
<dbReference type="GO" id="GO:0005525">
    <property type="term" value="F:GTP binding"/>
    <property type="evidence" value="ECO:0007669"/>
    <property type="project" value="UniProtKB-KW"/>
</dbReference>
<keyword evidence="10" id="KW-0169">Cobalamin biosynthesis</keyword>
<keyword evidence="11 20" id="KW-0808">Transferase</keyword>
<evidence type="ECO:0000256" key="14">
    <source>
        <dbReference type="ARBA" id="ARBA00022840"/>
    </source>
</evidence>
<dbReference type="RefSeq" id="WP_118912567.1">
    <property type="nucleotide sequence ID" value="NZ_CBCRVH010000002.1"/>
</dbReference>
<dbReference type="SUPFAM" id="SSF52540">
    <property type="entry name" value="P-loop containing nucleoside triphosphate hydrolases"/>
    <property type="match status" value="1"/>
</dbReference>
<evidence type="ECO:0000256" key="1">
    <source>
        <dbReference type="ARBA" id="ARBA00000312"/>
    </source>
</evidence>
<dbReference type="Proteomes" id="UP000285376">
    <property type="component" value="Unassembled WGS sequence"/>
</dbReference>
<comment type="pathway">
    <text evidence="5">Cofactor biosynthesis; adenosylcobalamin biosynthesis; adenosylcobalamin from cob(II)yrinate a,c-diamide: step 6/7.</text>
</comment>
<proteinExistence type="inferred from homology"/>
<evidence type="ECO:0000256" key="3">
    <source>
        <dbReference type="ARBA" id="ARBA00001522"/>
    </source>
</evidence>
<evidence type="ECO:0000256" key="5">
    <source>
        <dbReference type="ARBA" id="ARBA00004692"/>
    </source>
</evidence>
<evidence type="ECO:0000256" key="18">
    <source>
        <dbReference type="PIRSR" id="PIRSR006135-1"/>
    </source>
</evidence>
<dbReference type="UniPathway" id="UPA00148">
    <property type="reaction ID" value="UER00236"/>
</dbReference>
<feature type="binding site" evidence="19">
    <location>
        <position position="57"/>
    </location>
    <ligand>
        <name>GTP</name>
        <dbReference type="ChEBI" id="CHEBI:37565"/>
    </ligand>
</feature>
<dbReference type="GO" id="GO:0005524">
    <property type="term" value="F:ATP binding"/>
    <property type="evidence" value="ECO:0007669"/>
    <property type="project" value="UniProtKB-KW"/>
</dbReference>
<accession>A0A417ZAM2</accession>
<evidence type="ECO:0000256" key="13">
    <source>
        <dbReference type="ARBA" id="ARBA00022777"/>
    </source>
</evidence>
<feature type="binding site" evidence="19">
    <location>
        <position position="75"/>
    </location>
    <ligand>
        <name>GTP</name>
        <dbReference type="ChEBI" id="CHEBI:37565"/>
    </ligand>
</feature>